<reference evidence="1" key="1">
    <citation type="journal article" date="2015" name="Nature">
        <title>Complex archaea that bridge the gap between prokaryotes and eukaryotes.</title>
        <authorList>
            <person name="Spang A."/>
            <person name="Saw J.H."/>
            <person name="Jorgensen S.L."/>
            <person name="Zaremba-Niedzwiedzka K."/>
            <person name="Martijn J."/>
            <person name="Lind A.E."/>
            <person name="van Eijk R."/>
            <person name="Schleper C."/>
            <person name="Guy L."/>
            <person name="Ettema T.J."/>
        </authorList>
    </citation>
    <scope>NUCLEOTIDE SEQUENCE</scope>
</reference>
<gene>
    <name evidence="1" type="ORF">LCGC14_1686990</name>
</gene>
<proteinExistence type="predicted"/>
<evidence type="ECO:0000313" key="1">
    <source>
        <dbReference type="EMBL" id="KKM16324.1"/>
    </source>
</evidence>
<protein>
    <submittedName>
        <fullName evidence="1">Uncharacterized protein</fullName>
    </submittedName>
</protein>
<sequence length="58" mass="6921">MKHATIHCPYCDRAIEAYDCVEMSELIQWLKDHNGFSCIDGLMLNDEDWQYLLNWGRK</sequence>
<accession>A0A0F9I9F7</accession>
<name>A0A0F9I9F7_9ZZZZ</name>
<organism evidence="1">
    <name type="scientific">marine sediment metagenome</name>
    <dbReference type="NCBI Taxonomy" id="412755"/>
    <lineage>
        <taxon>unclassified sequences</taxon>
        <taxon>metagenomes</taxon>
        <taxon>ecological metagenomes</taxon>
    </lineage>
</organism>
<comment type="caution">
    <text evidence="1">The sequence shown here is derived from an EMBL/GenBank/DDBJ whole genome shotgun (WGS) entry which is preliminary data.</text>
</comment>
<dbReference type="EMBL" id="LAZR01014700">
    <property type="protein sequence ID" value="KKM16324.1"/>
    <property type="molecule type" value="Genomic_DNA"/>
</dbReference>
<dbReference type="AlphaFoldDB" id="A0A0F9I9F7"/>